<accession>A0A0B2BGJ8</accession>
<dbReference type="PROSITE" id="PS50164">
    <property type="entry name" value="GIY_YIG"/>
    <property type="match status" value="1"/>
</dbReference>
<dbReference type="InterPro" id="IPR000305">
    <property type="entry name" value="GIY-YIG_endonuc"/>
</dbReference>
<dbReference type="Pfam" id="PF14267">
    <property type="entry name" value="DUF4357"/>
    <property type="match status" value="1"/>
</dbReference>
<dbReference type="RefSeq" id="WP_039349123.1">
    <property type="nucleotide sequence ID" value="NZ_PGEZ01000002.1"/>
</dbReference>
<evidence type="ECO:0000313" key="2">
    <source>
        <dbReference type="EMBL" id="PJJ54030.1"/>
    </source>
</evidence>
<proteinExistence type="predicted"/>
<dbReference type="EMBL" id="PGEZ01000002">
    <property type="protein sequence ID" value="PJJ54030.1"/>
    <property type="molecule type" value="Genomic_DNA"/>
</dbReference>
<dbReference type="AlphaFoldDB" id="A0A0B2BGJ8"/>
<protein>
    <submittedName>
        <fullName evidence="2">Uncharacterized protein DUF4357</fullName>
    </submittedName>
</protein>
<evidence type="ECO:0000259" key="1">
    <source>
        <dbReference type="PROSITE" id="PS50164"/>
    </source>
</evidence>
<sequence>MAGKQVRLFLADGTAGGLTTAEIINWTGKIVQAPRSDLGVVLRRDEAARTGAYLLLGDDPEAVGGLRCYVGEADVIGARLREHASGRGKDFWDRAVLILSKDENLTKAHARYLEARLIALASDAARCTLENGTTPDPPRLPEADVSDMDEFIAYLKIVLPVLGVNVLRGRKALGGSAEAEPVASSIPRSPLFTLTVPRAGVEARAQEIDGEFTLLAGSLVASSIRAKASYASSTAAAYAGYEAIHKKLREDGAIDATVTPATVTRDIPFGSPSTAGAIATGRSCNGRQSWIAEDGATYGEWERRGLVEP</sequence>
<dbReference type="InterPro" id="IPR025579">
    <property type="entry name" value="DUF4357"/>
</dbReference>
<dbReference type="OrthoDB" id="2656488at2"/>
<keyword evidence="3" id="KW-1185">Reference proteome</keyword>
<organism evidence="2 3">
    <name type="scientific">Mumia flava</name>
    <dbReference type="NCBI Taxonomy" id="1348852"/>
    <lineage>
        <taxon>Bacteria</taxon>
        <taxon>Bacillati</taxon>
        <taxon>Actinomycetota</taxon>
        <taxon>Actinomycetes</taxon>
        <taxon>Propionibacteriales</taxon>
        <taxon>Nocardioidaceae</taxon>
        <taxon>Mumia</taxon>
    </lineage>
</organism>
<dbReference type="Proteomes" id="UP000230842">
    <property type="component" value="Unassembled WGS sequence"/>
</dbReference>
<comment type="caution">
    <text evidence="2">The sequence shown here is derived from an EMBL/GenBank/DDBJ whole genome shotgun (WGS) entry which is preliminary data.</text>
</comment>
<gene>
    <name evidence="2" type="ORF">CLV56_3533</name>
</gene>
<name>A0A0B2BGJ8_9ACTN</name>
<reference evidence="2 3" key="1">
    <citation type="submission" date="2017-11" db="EMBL/GenBank/DDBJ databases">
        <title>Genomic Encyclopedia of Archaeal and Bacterial Type Strains, Phase II (KMG-II): From Individual Species to Whole Genera.</title>
        <authorList>
            <person name="Goeker M."/>
        </authorList>
    </citation>
    <scope>NUCLEOTIDE SEQUENCE [LARGE SCALE GENOMIC DNA]</scope>
    <source>
        <strain evidence="2 3">DSM 27763</strain>
    </source>
</reference>
<dbReference type="CDD" id="cd10447">
    <property type="entry name" value="GIY-YIG_unchar_2"/>
    <property type="match status" value="1"/>
</dbReference>
<feature type="domain" description="GIY-YIG" evidence="1">
    <location>
        <begin position="48"/>
        <end position="129"/>
    </location>
</feature>
<evidence type="ECO:0000313" key="3">
    <source>
        <dbReference type="Proteomes" id="UP000230842"/>
    </source>
</evidence>